<name>A0ABX1P2J1_9CYAN</name>
<keyword evidence="3" id="KW-1185">Reference proteome</keyword>
<dbReference type="EMBL" id="QMEB01000015">
    <property type="protein sequence ID" value="NMG18553.1"/>
    <property type="molecule type" value="Genomic_DNA"/>
</dbReference>
<dbReference type="SUPFAM" id="SSF63829">
    <property type="entry name" value="Calcium-dependent phosphotriesterase"/>
    <property type="match status" value="1"/>
</dbReference>
<organism evidence="2 3">
    <name type="scientific">Brasilonema bromeliae SPC951</name>
    <dbReference type="NCBI Taxonomy" id="385972"/>
    <lineage>
        <taxon>Bacteria</taxon>
        <taxon>Bacillati</taxon>
        <taxon>Cyanobacteriota</taxon>
        <taxon>Cyanophyceae</taxon>
        <taxon>Nostocales</taxon>
        <taxon>Scytonemataceae</taxon>
        <taxon>Brasilonema</taxon>
        <taxon>Bromeliae group (in: Brasilonema)</taxon>
    </lineage>
</organism>
<evidence type="ECO:0000313" key="2">
    <source>
        <dbReference type="EMBL" id="NMG18553.1"/>
    </source>
</evidence>
<dbReference type="RefSeq" id="WP_169153871.1">
    <property type="nucleotide sequence ID" value="NZ_CAWPJE010000338.1"/>
</dbReference>
<proteinExistence type="predicted"/>
<evidence type="ECO:0000259" key="1">
    <source>
        <dbReference type="Pfam" id="PF13449"/>
    </source>
</evidence>
<accession>A0ABX1P2J1</accession>
<comment type="caution">
    <text evidence="2">The sequence shown here is derived from an EMBL/GenBank/DDBJ whole genome shotgun (WGS) entry which is preliminary data.</text>
</comment>
<evidence type="ECO:0000313" key="3">
    <source>
        <dbReference type="Proteomes" id="UP000718564"/>
    </source>
</evidence>
<dbReference type="Gene3D" id="2.120.10.30">
    <property type="entry name" value="TolB, C-terminal domain"/>
    <property type="match status" value="1"/>
</dbReference>
<protein>
    <submittedName>
        <fullName evidence="2">PEP-CTERM sorting domain-containing protein</fullName>
    </submittedName>
</protein>
<dbReference type="SUPFAM" id="SSF50956">
    <property type="entry name" value="Thermostable phytase (3-phytase)"/>
    <property type="match status" value="1"/>
</dbReference>
<gene>
    <name evidence="2" type="ORF">DP116_03465</name>
</gene>
<dbReference type="PANTHER" id="PTHR37957">
    <property type="entry name" value="BLR7070 PROTEIN"/>
    <property type="match status" value="1"/>
</dbReference>
<dbReference type="PANTHER" id="PTHR37957:SF1">
    <property type="entry name" value="PHYTASE-LIKE DOMAIN-CONTAINING PROTEIN"/>
    <property type="match status" value="1"/>
</dbReference>
<dbReference type="Proteomes" id="UP000718564">
    <property type="component" value="Unassembled WGS sequence"/>
</dbReference>
<dbReference type="InterPro" id="IPR027372">
    <property type="entry name" value="Phytase-like_dom"/>
</dbReference>
<sequence>MIQAKHLFSLLSCSLILSAVSLTGYIKSAYGISLNNTLSIGGESTDLYPSSGNSANVNRLGFFSDLYYDRSNNVYYGLGDRGPGGGRISYNTRVQKFSLDVDPNTGAIANFQVLETILFTKDGQKFNGLNPTLLNGNAGTLGLSFDPEGFAVAPNGHFYVSDEYGPSVYELKPDGSFLRAFTIPENLIPKEANGKLNYVDGRPTITNGRQDNRGFEGLTLLPDGSKLYAVLQGPLVNEGSNDGSPDGRRSGNLRLVEFDTATGKSTAQYIYQLESLADINSRIPGTKDDFAATSQGRNIGLSSITALNEKEFLVIERDNRGFGVDAVNGLVADSSATPSPVATKRVYKIDLTNATNVSTISLANTNTLPTGVNPVSKSLFLDIAATLSPDNPGDWTKIAEKMEGLAIGPRLNDGSYALLIGTDNDFSVTQDDNSTTQFDICTNANGTSYSKRPIDSGCPNGQKLIPGFLYSFKVSSAELGKFVPPQKVPEATTTTGLILLGLSGLWLRRRRHP</sequence>
<dbReference type="InterPro" id="IPR011042">
    <property type="entry name" value="6-blade_b-propeller_TolB-like"/>
</dbReference>
<feature type="domain" description="Phytase-like" evidence="1">
    <location>
        <begin position="59"/>
        <end position="426"/>
    </location>
</feature>
<dbReference type="Pfam" id="PF13449">
    <property type="entry name" value="Phytase-like"/>
    <property type="match status" value="1"/>
</dbReference>
<reference evidence="2 3" key="1">
    <citation type="submission" date="2018-06" db="EMBL/GenBank/DDBJ databases">
        <title>Comparative genomics of Brasilonema spp. strains.</title>
        <authorList>
            <person name="Alvarenga D.O."/>
            <person name="Fiore M.F."/>
            <person name="Varani A.M."/>
        </authorList>
    </citation>
    <scope>NUCLEOTIDE SEQUENCE [LARGE SCALE GENOMIC DNA]</scope>
    <source>
        <strain evidence="2 3">SPC951</strain>
    </source>
</reference>